<evidence type="ECO:0000313" key="3">
    <source>
        <dbReference type="EMBL" id="KQH81465.1"/>
    </source>
</evidence>
<dbReference type="GeneID" id="33334530"/>
<evidence type="ECO:0000256" key="1">
    <source>
        <dbReference type="SAM" id="Phobius"/>
    </source>
</evidence>
<organism evidence="3 5">
    <name type="scientific">Thermococcus thioreducens</name>
    <dbReference type="NCBI Taxonomy" id="277988"/>
    <lineage>
        <taxon>Archaea</taxon>
        <taxon>Methanobacteriati</taxon>
        <taxon>Methanobacteriota</taxon>
        <taxon>Thermococci</taxon>
        <taxon>Thermococcales</taxon>
        <taxon>Thermococcaceae</taxon>
        <taxon>Thermococcus</taxon>
    </lineage>
</organism>
<dbReference type="STRING" id="277988.SAMN05216170_0168"/>
<dbReference type="EMBL" id="FOIW01000001">
    <property type="protein sequence ID" value="SEV82583.1"/>
    <property type="molecule type" value="Genomic_DNA"/>
</dbReference>
<keyword evidence="1" id="KW-0812">Transmembrane</keyword>
<accession>A0A0Q2M082</accession>
<evidence type="ECO:0000313" key="2">
    <source>
        <dbReference type="EMBL" id="ASJ12988.1"/>
    </source>
</evidence>
<protein>
    <submittedName>
        <fullName evidence="3">Uncharacterized protein</fullName>
    </submittedName>
</protein>
<dbReference type="Proteomes" id="UP000182125">
    <property type="component" value="Unassembled WGS sequence"/>
</dbReference>
<reference evidence="4 6" key="3">
    <citation type="submission" date="2016-10" db="EMBL/GenBank/DDBJ databases">
        <authorList>
            <person name="de Groot N.N."/>
        </authorList>
    </citation>
    <scope>NUCLEOTIDE SEQUENCE [LARGE SCALE GENOMIC DNA]</scope>
    <source>
        <strain evidence="4 6">OGL-20</strain>
    </source>
</reference>
<dbReference type="PATRIC" id="fig|277988.4.peg.2358"/>
<name>A0A0Q2M082_9EURY</name>
<dbReference type="EMBL" id="CP015105">
    <property type="protein sequence ID" value="ASJ12988.1"/>
    <property type="molecule type" value="Genomic_DNA"/>
</dbReference>
<dbReference type="RefSeq" id="WP_055430337.1">
    <property type="nucleotide sequence ID" value="NZ_CP015105.1"/>
</dbReference>
<keyword evidence="1" id="KW-0472">Membrane</keyword>
<reference evidence="2 7" key="2">
    <citation type="submission" date="2016-04" db="EMBL/GenBank/DDBJ databases">
        <title>Complete genome sequence of Thermococcus thioreducens type strain OGL-20P.</title>
        <authorList>
            <person name="Oger P.M."/>
        </authorList>
    </citation>
    <scope>NUCLEOTIDE SEQUENCE [LARGE SCALE GENOMIC DNA]</scope>
    <source>
        <strain evidence="2 7">OGL-20P</strain>
    </source>
</reference>
<dbReference type="AlphaFoldDB" id="A0A0Q2M082"/>
<dbReference type="KEGG" id="ttd:A3L14_08855"/>
<evidence type="ECO:0000313" key="4">
    <source>
        <dbReference type="EMBL" id="SEV82583.1"/>
    </source>
</evidence>
<dbReference type="OrthoDB" id="97284at2157"/>
<sequence>MKKWHGQIIFVSLMILLIAAVILYMKEDTLLSHPQAETSELVFSCVPPGYGEFSSNLIFLDKTVITLKPGKTVTLIGVLTGKAFHVGNETCYYDGNVTLRAYLGPKTSKSAWSYIGEKLTKVEGLDVKIDPQKLCLKPNERAEFKIEITPQKAGTYYLYIVAVGENGWKSWDVIEVEVS</sequence>
<feature type="transmembrane region" description="Helical" evidence="1">
    <location>
        <begin position="6"/>
        <end position="25"/>
    </location>
</feature>
<evidence type="ECO:0000313" key="6">
    <source>
        <dbReference type="Proteomes" id="UP000182125"/>
    </source>
</evidence>
<keyword evidence="7" id="KW-1185">Reference proteome</keyword>
<reference evidence="3 5" key="1">
    <citation type="submission" date="2015-08" db="EMBL/GenBank/DDBJ databases">
        <title>Thermococcus thioreducens DSM 14981 genome sequencing.</title>
        <authorList>
            <person name="Hong S.-J."/>
            <person name="Kim M.-C."/>
            <person name="Shin J.-H."/>
        </authorList>
    </citation>
    <scope>NUCLEOTIDE SEQUENCE [LARGE SCALE GENOMIC DNA]</scope>
    <source>
        <strain evidence="3 5">DSM 14981</strain>
    </source>
</reference>
<dbReference type="Proteomes" id="UP000051862">
    <property type="component" value="Unassembled WGS sequence"/>
</dbReference>
<gene>
    <name evidence="2" type="ORF">A3L14_08855</name>
    <name evidence="3" type="ORF">AMR53_11255</name>
    <name evidence="4" type="ORF">SAMN05216170_0168</name>
</gene>
<proteinExistence type="predicted"/>
<evidence type="ECO:0000313" key="5">
    <source>
        <dbReference type="Proteomes" id="UP000051862"/>
    </source>
</evidence>
<dbReference type="Proteomes" id="UP000250136">
    <property type="component" value="Chromosome"/>
</dbReference>
<evidence type="ECO:0000313" key="7">
    <source>
        <dbReference type="Proteomes" id="UP000250136"/>
    </source>
</evidence>
<keyword evidence="1" id="KW-1133">Transmembrane helix</keyword>
<dbReference type="EMBL" id="LIXN01000024">
    <property type="protein sequence ID" value="KQH81465.1"/>
    <property type="molecule type" value="Genomic_DNA"/>
</dbReference>